<gene>
    <name evidence="1" type="ORF">FMM80_17410</name>
</gene>
<dbReference type="EMBL" id="VIRB01000107">
    <property type="protein sequence ID" value="NDO70322.1"/>
    <property type="molecule type" value="Genomic_DNA"/>
</dbReference>
<organism evidence="1 2">
    <name type="scientific">Schaedlerella arabinosiphila</name>
    <dbReference type="NCBI Taxonomy" id="2044587"/>
    <lineage>
        <taxon>Bacteria</taxon>
        <taxon>Bacillati</taxon>
        <taxon>Bacillota</taxon>
        <taxon>Clostridia</taxon>
        <taxon>Lachnospirales</taxon>
        <taxon>Lachnospiraceae</taxon>
        <taxon>Schaedlerella</taxon>
    </lineage>
</organism>
<name>A0A9X5C9C9_9FIRM</name>
<evidence type="ECO:0000313" key="1">
    <source>
        <dbReference type="EMBL" id="NDO70322.1"/>
    </source>
</evidence>
<proteinExistence type="predicted"/>
<dbReference type="Proteomes" id="UP000474104">
    <property type="component" value="Unassembled WGS sequence"/>
</dbReference>
<accession>A0A9X5C9C9</accession>
<evidence type="ECO:0000313" key="2">
    <source>
        <dbReference type="Proteomes" id="UP000474104"/>
    </source>
</evidence>
<dbReference type="OrthoDB" id="2055603at2"/>
<comment type="caution">
    <text evidence="1">The sequence shown here is derived from an EMBL/GenBank/DDBJ whole genome shotgun (WGS) entry which is preliminary data.</text>
</comment>
<dbReference type="RefSeq" id="WP_004078069.1">
    <property type="nucleotide sequence ID" value="NZ_CASCYM010000016.1"/>
</dbReference>
<protein>
    <submittedName>
        <fullName evidence="1">Uncharacterized protein</fullName>
    </submittedName>
</protein>
<sequence>MNECSTATVTASIRKHFTAVYKAAADFPDIPLFYQAMALIGSADALIKIVDKNDRGVPPVQTLLRLLDEHGFEPAKPTDDDRRHLGMLLAYVFKHVLQYEDQKANVPVEKNQWGIRTAALYYGRPDFIIVK</sequence>
<reference evidence="1 2" key="1">
    <citation type="submission" date="2019-07" db="EMBL/GenBank/DDBJ databases">
        <title>Draft genome sequences of 15 bacterial species constituting the stable defined intestinal microbiota of the GM15 gnotobiotic mouse model.</title>
        <authorList>
            <person name="Elie C."/>
            <person name="Mathieu A."/>
            <person name="Saliou A."/>
            <person name="Darnaud M."/>
            <person name="Leulier F."/>
            <person name="Tamellini A."/>
        </authorList>
    </citation>
    <scope>NUCLEOTIDE SEQUENCE [LARGE SCALE GENOMIC DNA]</scope>
    <source>
        <strain evidence="2">ASF 502</strain>
    </source>
</reference>
<dbReference type="AlphaFoldDB" id="A0A9X5C9C9"/>